<dbReference type="InterPro" id="IPR015300">
    <property type="entry name" value="DNA-bd_pseudobarrel_sf"/>
</dbReference>
<dbReference type="CDD" id="cd00018">
    <property type="entry name" value="AP2"/>
    <property type="match status" value="1"/>
</dbReference>
<dbReference type="GO" id="GO:0003700">
    <property type="term" value="F:DNA-binding transcription factor activity"/>
    <property type="evidence" value="ECO:0007669"/>
    <property type="project" value="InterPro"/>
</dbReference>
<comment type="similarity">
    <text evidence="2">Belongs to the AP2/ERF transcription factor family. RAV subfamily.</text>
</comment>
<accession>A0AA88D4H6</accession>
<keyword evidence="4" id="KW-0805">Transcription regulation</keyword>
<evidence type="ECO:0000313" key="10">
    <source>
        <dbReference type="EMBL" id="GMN26634.1"/>
    </source>
</evidence>
<evidence type="ECO:0000259" key="9">
    <source>
        <dbReference type="PROSITE" id="PS51032"/>
    </source>
</evidence>
<dbReference type="PROSITE" id="PS51032">
    <property type="entry name" value="AP2_ERF"/>
    <property type="match status" value="1"/>
</dbReference>
<dbReference type="PANTHER" id="PTHR31140:SF80">
    <property type="entry name" value="AP2_ERF AND B3 DOMAIN TRANSCRIPTION FACTOR"/>
    <property type="match status" value="1"/>
</dbReference>
<evidence type="ECO:0000256" key="4">
    <source>
        <dbReference type="ARBA" id="ARBA00023015"/>
    </source>
</evidence>
<dbReference type="InterPro" id="IPR001471">
    <property type="entry name" value="AP2/ERF_dom"/>
</dbReference>
<reference evidence="10" key="1">
    <citation type="submission" date="2023-07" db="EMBL/GenBank/DDBJ databases">
        <title>draft genome sequence of fig (Ficus carica).</title>
        <authorList>
            <person name="Takahashi T."/>
            <person name="Nishimura K."/>
        </authorList>
    </citation>
    <scope>NUCLEOTIDE SEQUENCE</scope>
</reference>
<feature type="domain" description="AP2/ERF" evidence="9">
    <location>
        <begin position="36"/>
        <end position="91"/>
    </location>
</feature>
<evidence type="ECO:0000256" key="7">
    <source>
        <dbReference type="ARBA" id="ARBA00023242"/>
    </source>
</evidence>
<dbReference type="InterPro" id="IPR016177">
    <property type="entry name" value="DNA-bd_dom_sf"/>
</dbReference>
<dbReference type="InterPro" id="IPR036955">
    <property type="entry name" value="AP2/ERF_dom_sf"/>
</dbReference>
<sequence>METSDSNNANYAIQIRNKRSRHEHHHVDYTPSLPAKFKGVVPQQNGHWGAQIYVNHQRIWLGTFKSEKEAAMAYDSAAIKLRSGNSQRNFPWTSLTIQEPDFQSRHAVETVLNMIKDGSYQLKFEEFIRTRIHRKAAIENTSQDHHQQNLKKIKGGLGDAPVLTRQLFQKELTPSDVGKLNRLVIPKKYAVKYFPFISEEINHNVEGNGVEDIELVFYDKKMRPWRFRYCYWRSSQSFVFTRGWNRFVKENNLKANDVITFYARDRSTGGQSFCLIEVTHNGVNVETNKCLNNNEGINNDYYHCDKMLKVEWKQNFGQGTKCKYNKNVEVKGFRLFGVDIK</sequence>
<name>A0AA88D4H6_FICCA</name>
<proteinExistence type="inferred from homology"/>
<feature type="domain" description="TF-B3" evidence="8">
    <location>
        <begin position="168"/>
        <end position="279"/>
    </location>
</feature>
<dbReference type="InterPro" id="IPR044800">
    <property type="entry name" value="LEC2-like"/>
</dbReference>
<protein>
    <submittedName>
        <fullName evidence="10">Uncharacterized protein</fullName>
    </submittedName>
</protein>
<dbReference type="PANTHER" id="PTHR31140">
    <property type="entry name" value="B3 DOMAIN-CONTAINING TRANSCRIPTION FACTOR ABI3"/>
    <property type="match status" value="1"/>
</dbReference>
<evidence type="ECO:0000259" key="8">
    <source>
        <dbReference type="PROSITE" id="PS50863"/>
    </source>
</evidence>
<dbReference type="GO" id="GO:0005634">
    <property type="term" value="C:nucleus"/>
    <property type="evidence" value="ECO:0007669"/>
    <property type="project" value="UniProtKB-SubCell"/>
</dbReference>
<organism evidence="10 11">
    <name type="scientific">Ficus carica</name>
    <name type="common">Common fig</name>
    <dbReference type="NCBI Taxonomy" id="3494"/>
    <lineage>
        <taxon>Eukaryota</taxon>
        <taxon>Viridiplantae</taxon>
        <taxon>Streptophyta</taxon>
        <taxon>Embryophyta</taxon>
        <taxon>Tracheophyta</taxon>
        <taxon>Spermatophyta</taxon>
        <taxon>Magnoliopsida</taxon>
        <taxon>eudicotyledons</taxon>
        <taxon>Gunneridae</taxon>
        <taxon>Pentapetalae</taxon>
        <taxon>rosids</taxon>
        <taxon>fabids</taxon>
        <taxon>Rosales</taxon>
        <taxon>Moraceae</taxon>
        <taxon>Ficeae</taxon>
        <taxon>Ficus</taxon>
    </lineage>
</organism>
<evidence type="ECO:0000256" key="6">
    <source>
        <dbReference type="ARBA" id="ARBA00023163"/>
    </source>
</evidence>
<dbReference type="Pfam" id="PF02362">
    <property type="entry name" value="B3"/>
    <property type="match status" value="1"/>
</dbReference>
<dbReference type="CDD" id="cd10017">
    <property type="entry name" value="B3_DNA"/>
    <property type="match status" value="1"/>
</dbReference>
<evidence type="ECO:0000313" key="11">
    <source>
        <dbReference type="Proteomes" id="UP001187192"/>
    </source>
</evidence>
<dbReference type="PROSITE" id="PS50863">
    <property type="entry name" value="B3"/>
    <property type="match status" value="1"/>
</dbReference>
<gene>
    <name evidence="10" type="ORF">TIFTF001_001368</name>
</gene>
<dbReference type="GO" id="GO:0003677">
    <property type="term" value="F:DNA binding"/>
    <property type="evidence" value="ECO:0007669"/>
    <property type="project" value="UniProtKB-KW"/>
</dbReference>
<keyword evidence="6" id="KW-0804">Transcription</keyword>
<dbReference type="SUPFAM" id="SSF54171">
    <property type="entry name" value="DNA-binding domain"/>
    <property type="match status" value="1"/>
</dbReference>
<keyword evidence="3" id="KW-0936">Ethylene signaling pathway</keyword>
<keyword evidence="7" id="KW-0539">Nucleus</keyword>
<evidence type="ECO:0000256" key="3">
    <source>
        <dbReference type="ARBA" id="ARBA00022745"/>
    </source>
</evidence>
<comment type="caution">
    <text evidence="10">The sequence shown here is derived from an EMBL/GenBank/DDBJ whole genome shotgun (WGS) entry which is preliminary data.</text>
</comment>
<keyword evidence="11" id="KW-1185">Reference proteome</keyword>
<dbReference type="InterPro" id="IPR003340">
    <property type="entry name" value="B3_DNA-bd"/>
</dbReference>
<dbReference type="EMBL" id="BTGU01000001">
    <property type="protein sequence ID" value="GMN26634.1"/>
    <property type="molecule type" value="Genomic_DNA"/>
</dbReference>
<dbReference type="Proteomes" id="UP001187192">
    <property type="component" value="Unassembled WGS sequence"/>
</dbReference>
<dbReference type="AlphaFoldDB" id="A0AA88D4H6"/>
<comment type="subcellular location">
    <subcellularLocation>
        <location evidence="1">Nucleus</location>
    </subcellularLocation>
</comment>
<dbReference type="SMART" id="SM00380">
    <property type="entry name" value="AP2"/>
    <property type="match status" value="1"/>
</dbReference>
<keyword evidence="5" id="KW-0238">DNA-binding</keyword>
<dbReference type="Gene3D" id="2.40.330.10">
    <property type="entry name" value="DNA-binding pseudobarrel domain"/>
    <property type="match status" value="1"/>
</dbReference>
<dbReference type="Gene3D" id="3.30.730.10">
    <property type="entry name" value="AP2/ERF domain"/>
    <property type="match status" value="1"/>
</dbReference>
<dbReference type="FunFam" id="3.30.730.10:FF:000008">
    <property type="entry name" value="AP2 domain-containing protein RAP2.8"/>
    <property type="match status" value="1"/>
</dbReference>
<dbReference type="GO" id="GO:0009873">
    <property type="term" value="P:ethylene-activated signaling pathway"/>
    <property type="evidence" value="ECO:0007669"/>
    <property type="project" value="UniProtKB-KW"/>
</dbReference>
<evidence type="ECO:0000256" key="1">
    <source>
        <dbReference type="ARBA" id="ARBA00004123"/>
    </source>
</evidence>
<evidence type="ECO:0000256" key="5">
    <source>
        <dbReference type="ARBA" id="ARBA00023125"/>
    </source>
</evidence>
<dbReference type="SMART" id="SM01019">
    <property type="entry name" value="B3"/>
    <property type="match status" value="1"/>
</dbReference>
<evidence type="ECO:0000256" key="2">
    <source>
        <dbReference type="ARBA" id="ARBA00009089"/>
    </source>
</evidence>
<dbReference type="SUPFAM" id="SSF101936">
    <property type="entry name" value="DNA-binding pseudobarrel domain"/>
    <property type="match status" value="1"/>
</dbReference>